<dbReference type="eggNOG" id="COG2972">
    <property type="taxonomic scope" value="Bacteria"/>
</dbReference>
<evidence type="ECO:0000313" key="17">
    <source>
        <dbReference type="EMBL" id="ADZ83066.1"/>
    </source>
</evidence>
<gene>
    <name evidence="17" type="ordered locus">Clole_1340</name>
</gene>
<evidence type="ECO:0000256" key="14">
    <source>
        <dbReference type="SAM" id="Phobius"/>
    </source>
</evidence>
<accession>F2JI38</accession>
<keyword evidence="6" id="KW-0808">Transferase</keyword>
<dbReference type="Pfam" id="PF00672">
    <property type="entry name" value="HAMP"/>
    <property type="match status" value="1"/>
</dbReference>
<dbReference type="SUPFAM" id="SSF55874">
    <property type="entry name" value="ATPase domain of HSP90 chaperone/DNA topoisomerase II/histidine kinase"/>
    <property type="match status" value="1"/>
</dbReference>
<sequence>MNNKINQSMSRKLVFVFIYTSVITLVAHFITYVNINYTINKFDSVYTSNTNLMQLSESLKKVQEHMYQYLKLKNSSDLEAYYISIQEFQGMLRNLNEKPSDHTSLMMESHIRKMSTDYLSKTNEAVQAKRGRNIKKYNDCYNSANQIYGYINAYISRLNSAQFQYNSYNYLKLRSSLKYLELASTIILLSVIFFNGVMLVILSRRITHPLILLSNQANEIAKGNLEIDLMHVETGDEIEILAKAFNKMIGSIKDYIQRLRERMEIESQMKEKELLMENHLKDAQLKYLQAQINPHFLFNTLNAGVQLAMMEGAERTSEFIENMAEFFRYNIARINQETTLEEEVQLVDYYIYIINVRFSGEVSYMKEIDDKLLQTKVPSMILQPIVENVFQYGIRDIEWQGKIKLTIAEKEEKIWISVKDNGKGMSKERIKQVLSGETSKEEESRSSNGIGLHNVVNRLCLFYGIEEVLEISSEGMNKGTEVALKIPLNQSVEEGVEARV</sequence>
<dbReference type="Proteomes" id="UP000008467">
    <property type="component" value="Chromosome"/>
</dbReference>
<dbReference type="EMBL" id="CP002582">
    <property type="protein sequence ID" value="ADZ83066.1"/>
    <property type="molecule type" value="Genomic_DNA"/>
</dbReference>
<dbReference type="GO" id="GO:0000155">
    <property type="term" value="F:phosphorelay sensor kinase activity"/>
    <property type="evidence" value="ECO:0007669"/>
    <property type="project" value="InterPro"/>
</dbReference>
<proteinExistence type="predicted"/>
<dbReference type="GO" id="GO:0005524">
    <property type="term" value="F:ATP binding"/>
    <property type="evidence" value="ECO:0007669"/>
    <property type="project" value="UniProtKB-KW"/>
</dbReference>
<keyword evidence="10" id="KW-0067">ATP-binding</keyword>
<dbReference type="InterPro" id="IPR036890">
    <property type="entry name" value="HATPase_C_sf"/>
</dbReference>
<keyword evidence="8" id="KW-0547">Nucleotide-binding</keyword>
<dbReference type="Pfam" id="PF02518">
    <property type="entry name" value="HATPase_c"/>
    <property type="match status" value="1"/>
</dbReference>
<feature type="domain" description="HAMP" evidence="16">
    <location>
        <begin position="204"/>
        <end position="257"/>
    </location>
</feature>
<evidence type="ECO:0000256" key="7">
    <source>
        <dbReference type="ARBA" id="ARBA00022692"/>
    </source>
</evidence>
<name>F2JI38_CELLD</name>
<protein>
    <recommendedName>
        <fullName evidence="3">histidine kinase</fullName>
        <ecNumber evidence="3">2.7.13.3</ecNumber>
    </recommendedName>
</protein>
<evidence type="ECO:0000256" key="12">
    <source>
        <dbReference type="ARBA" id="ARBA00023012"/>
    </source>
</evidence>
<evidence type="ECO:0000256" key="9">
    <source>
        <dbReference type="ARBA" id="ARBA00022777"/>
    </source>
</evidence>
<evidence type="ECO:0000256" key="1">
    <source>
        <dbReference type="ARBA" id="ARBA00000085"/>
    </source>
</evidence>
<dbReference type="GO" id="GO:0005886">
    <property type="term" value="C:plasma membrane"/>
    <property type="evidence" value="ECO:0007669"/>
    <property type="project" value="UniProtKB-SubCell"/>
</dbReference>
<dbReference type="InterPro" id="IPR003660">
    <property type="entry name" value="HAMP_dom"/>
</dbReference>
<keyword evidence="12" id="KW-0902">Two-component regulatory system</keyword>
<keyword evidence="7 14" id="KW-0812">Transmembrane</keyword>
<feature type="transmembrane region" description="Helical" evidence="14">
    <location>
        <begin position="12"/>
        <end position="35"/>
    </location>
</feature>
<dbReference type="SMART" id="SM00304">
    <property type="entry name" value="HAMP"/>
    <property type="match status" value="1"/>
</dbReference>
<evidence type="ECO:0000256" key="8">
    <source>
        <dbReference type="ARBA" id="ARBA00022741"/>
    </source>
</evidence>
<evidence type="ECO:0000256" key="5">
    <source>
        <dbReference type="ARBA" id="ARBA00022553"/>
    </source>
</evidence>
<keyword evidence="13 14" id="KW-0472">Membrane</keyword>
<dbReference type="InterPro" id="IPR005467">
    <property type="entry name" value="His_kinase_dom"/>
</dbReference>
<dbReference type="AlphaFoldDB" id="F2JI38"/>
<feature type="transmembrane region" description="Helical" evidence="14">
    <location>
        <begin position="182"/>
        <end position="202"/>
    </location>
</feature>
<evidence type="ECO:0000259" key="15">
    <source>
        <dbReference type="PROSITE" id="PS50109"/>
    </source>
</evidence>
<keyword evidence="9 17" id="KW-0418">Kinase</keyword>
<evidence type="ECO:0000256" key="2">
    <source>
        <dbReference type="ARBA" id="ARBA00004651"/>
    </source>
</evidence>
<reference evidence="17 18" key="1">
    <citation type="journal article" date="2011" name="J. Bacteriol.">
        <title>Complete genome sequence of the cellulose-degrading bacterium Cellulosilyticum lentocellum.</title>
        <authorList>
            <consortium name="US DOE Joint Genome Institute"/>
            <person name="Miller D.A."/>
            <person name="Suen G."/>
            <person name="Bruce D."/>
            <person name="Copeland A."/>
            <person name="Cheng J.F."/>
            <person name="Detter C."/>
            <person name="Goodwin L.A."/>
            <person name="Han C.S."/>
            <person name="Hauser L.J."/>
            <person name="Land M.L."/>
            <person name="Lapidus A."/>
            <person name="Lucas S."/>
            <person name="Meincke L."/>
            <person name="Pitluck S."/>
            <person name="Tapia R."/>
            <person name="Teshima H."/>
            <person name="Woyke T."/>
            <person name="Fox B.G."/>
            <person name="Angert E.R."/>
            <person name="Currie C.R."/>
        </authorList>
    </citation>
    <scope>NUCLEOTIDE SEQUENCE [LARGE SCALE GENOMIC DNA]</scope>
    <source>
        <strain evidence="18">ATCC 49066 / DSM 5427 / NCIMB 11756 / RHM5</strain>
    </source>
</reference>
<evidence type="ECO:0000256" key="10">
    <source>
        <dbReference type="ARBA" id="ARBA00022840"/>
    </source>
</evidence>
<keyword evidence="5" id="KW-0597">Phosphoprotein</keyword>
<evidence type="ECO:0000256" key="11">
    <source>
        <dbReference type="ARBA" id="ARBA00022989"/>
    </source>
</evidence>
<feature type="domain" description="Histidine kinase" evidence="15">
    <location>
        <begin position="381"/>
        <end position="490"/>
    </location>
</feature>
<dbReference type="Gene3D" id="3.30.565.10">
    <property type="entry name" value="Histidine kinase-like ATPase, C-terminal domain"/>
    <property type="match status" value="1"/>
</dbReference>
<evidence type="ECO:0000256" key="6">
    <source>
        <dbReference type="ARBA" id="ARBA00022679"/>
    </source>
</evidence>
<dbReference type="InterPro" id="IPR003594">
    <property type="entry name" value="HATPase_dom"/>
</dbReference>
<evidence type="ECO:0000259" key="16">
    <source>
        <dbReference type="PROSITE" id="PS50885"/>
    </source>
</evidence>
<keyword evidence="4" id="KW-1003">Cell membrane</keyword>
<dbReference type="InterPro" id="IPR010559">
    <property type="entry name" value="Sig_transdc_His_kin_internal"/>
</dbReference>
<dbReference type="RefSeq" id="WP_013656365.1">
    <property type="nucleotide sequence ID" value="NC_015275.1"/>
</dbReference>
<comment type="subcellular location">
    <subcellularLocation>
        <location evidence="2">Cell membrane</location>
        <topology evidence="2">Multi-pass membrane protein</topology>
    </subcellularLocation>
</comment>
<evidence type="ECO:0000256" key="3">
    <source>
        <dbReference type="ARBA" id="ARBA00012438"/>
    </source>
</evidence>
<dbReference type="EC" id="2.7.13.3" evidence="3"/>
<dbReference type="SUPFAM" id="SSF158472">
    <property type="entry name" value="HAMP domain-like"/>
    <property type="match status" value="1"/>
</dbReference>
<organism evidence="17 18">
    <name type="scientific">Cellulosilyticum lentocellum (strain ATCC 49066 / DSM 5427 / NCIMB 11756 / RHM5)</name>
    <name type="common">Clostridium lentocellum</name>
    <dbReference type="NCBI Taxonomy" id="642492"/>
    <lineage>
        <taxon>Bacteria</taxon>
        <taxon>Bacillati</taxon>
        <taxon>Bacillota</taxon>
        <taxon>Clostridia</taxon>
        <taxon>Lachnospirales</taxon>
        <taxon>Cellulosilyticaceae</taxon>
        <taxon>Cellulosilyticum</taxon>
    </lineage>
</organism>
<dbReference type="InterPro" id="IPR050640">
    <property type="entry name" value="Bact_2-comp_sensor_kinase"/>
</dbReference>
<dbReference type="PANTHER" id="PTHR34220">
    <property type="entry name" value="SENSOR HISTIDINE KINASE YPDA"/>
    <property type="match status" value="1"/>
</dbReference>
<dbReference type="Gene3D" id="6.10.340.10">
    <property type="match status" value="1"/>
</dbReference>
<dbReference type="SMART" id="SM00387">
    <property type="entry name" value="HATPase_c"/>
    <property type="match status" value="1"/>
</dbReference>
<dbReference type="HOGENOM" id="CLU_020473_5_1_9"/>
<evidence type="ECO:0000313" key="18">
    <source>
        <dbReference type="Proteomes" id="UP000008467"/>
    </source>
</evidence>
<keyword evidence="18" id="KW-1185">Reference proteome</keyword>
<dbReference type="Pfam" id="PF06580">
    <property type="entry name" value="His_kinase"/>
    <property type="match status" value="1"/>
</dbReference>
<keyword evidence="11 14" id="KW-1133">Transmembrane helix</keyword>
<dbReference type="PROSITE" id="PS50109">
    <property type="entry name" value="HIS_KIN"/>
    <property type="match status" value="1"/>
</dbReference>
<evidence type="ECO:0000256" key="13">
    <source>
        <dbReference type="ARBA" id="ARBA00023136"/>
    </source>
</evidence>
<dbReference type="PROSITE" id="PS50885">
    <property type="entry name" value="HAMP"/>
    <property type="match status" value="1"/>
</dbReference>
<comment type="catalytic activity">
    <reaction evidence="1">
        <text>ATP + protein L-histidine = ADP + protein N-phospho-L-histidine.</text>
        <dbReference type="EC" id="2.7.13.3"/>
    </reaction>
</comment>
<dbReference type="PANTHER" id="PTHR34220:SF11">
    <property type="entry name" value="SENSOR PROTEIN KINASE HPTS"/>
    <property type="match status" value="1"/>
</dbReference>
<dbReference type="STRING" id="642492.Clole_1340"/>
<dbReference type="KEGG" id="cle:Clole_1340"/>
<evidence type="ECO:0000256" key="4">
    <source>
        <dbReference type="ARBA" id="ARBA00022475"/>
    </source>
</evidence>
<dbReference type="CDD" id="cd06225">
    <property type="entry name" value="HAMP"/>
    <property type="match status" value="1"/>
</dbReference>